<dbReference type="AlphaFoldDB" id="A0A086Y2D7"/>
<comment type="caution">
    <text evidence="1">The sequence shown here is derived from an EMBL/GenBank/DDBJ whole genome shotgun (WGS) entry which is preliminary data.</text>
</comment>
<dbReference type="STRING" id="195105.CN97_19045"/>
<gene>
    <name evidence="1" type="ORF">CN97_19045</name>
</gene>
<keyword evidence="2" id="KW-1185">Reference proteome</keyword>
<sequence>MRHLRRHRHRRARSLVGAPAAQAEAITRRRARAGGLDDPEWLERIIETTWKNLPTLCDVHDFPRDEDCQPRYRAMRGPDYMRALRRRLEMLGVTLVDHAPAMELLRHSDGSIGGARGRRRGEDWEVAADRATMSAEACCDLENWHRLTPPGDLAAVFEVEMDI</sequence>
<dbReference type="eggNOG" id="COG1053">
    <property type="taxonomic scope" value="Bacteria"/>
</dbReference>
<accession>A0A086Y2D7</accession>
<organism evidence="1 2">
    <name type="scientific">Haematobacter massiliensis</name>
    <dbReference type="NCBI Taxonomy" id="195105"/>
    <lineage>
        <taxon>Bacteria</taxon>
        <taxon>Pseudomonadati</taxon>
        <taxon>Pseudomonadota</taxon>
        <taxon>Alphaproteobacteria</taxon>
        <taxon>Rhodobacterales</taxon>
        <taxon>Paracoccaceae</taxon>
        <taxon>Haematobacter</taxon>
    </lineage>
</organism>
<dbReference type="EMBL" id="JGYG01000008">
    <property type="protein sequence ID" value="KFI28437.1"/>
    <property type="molecule type" value="Genomic_DNA"/>
</dbReference>
<evidence type="ECO:0000313" key="1">
    <source>
        <dbReference type="EMBL" id="KFI28437.1"/>
    </source>
</evidence>
<dbReference type="SUPFAM" id="SSF51905">
    <property type="entry name" value="FAD/NAD(P)-binding domain"/>
    <property type="match status" value="1"/>
</dbReference>
<evidence type="ECO:0000313" key="2">
    <source>
        <dbReference type="Proteomes" id="UP000028826"/>
    </source>
</evidence>
<proteinExistence type="predicted"/>
<dbReference type="Proteomes" id="UP000028826">
    <property type="component" value="Unassembled WGS sequence"/>
</dbReference>
<reference evidence="1 2" key="1">
    <citation type="submission" date="2014-03" db="EMBL/GenBank/DDBJ databases">
        <title>Genome of Haematobacter massiliensis CCUG 47968.</title>
        <authorList>
            <person name="Wang D."/>
            <person name="Wang G."/>
        </authorList>
    </citation>
    <scope>NUCLEOTIDE SEQUENCE [LARGE SCALE GENOMIC DNA]</scope>
    <source>
        <strain evidence="1 2">CCUG 47968</strain>
    </source>
</reference>
<protein>
    <submittedName>
        <fullName evidence="1">Uncharacterized protein</fullName>
    </submittedName>
</protein>
<name>A0A086Y2D7_9RHOB</name>
<dbReference type="InterPro" id="IPR036188">
    <property type="entry name" value="FAD/NAD-bd_sf"/>
</dbReference>